<dbReference type="AlphaFoldDB" id="A0A2R6S0P4"/>
<comment type="caution">
    <text evidence="1">The sequence shown here is derived from an EMBL/GenBank/DDBJ whole genome shotgun (WGS) entry which is preliminary data.</text>
</comment>
<keyword evidence="2" id="KW-1185">Reference proteome</keyword>
<gene>
    <name evidence="1" type="ORF">CEY00_Acc00285</name>
</gene>
<dbReference type="OrthoDB" id="1149625at2759"/>
<dbReference type="Gramene" id="PSS35861">
    <property type="protein sequence ID" value="PSS35861"/>
    <property type="gene ID" value="CEY00_Acc00285"/>
</dbReference>
<reference evidence="2" key="2">
    <citation type="journal article" date="2018" name="BMC Genomics">
        <title>A manually annotated Actinidia chinensis var. chinensis (kiwifruit) genome highlights the challenges associated with draft genomes and gene prediction in plants.</title>
        <authorList>
            <person name="Pilkington S.M."/>
            <person name="Crowhurst R."/>
            <person name="Hilario E."/>
            <person name="Nardozza S."/>
            <person name="Fraser L."/>
            <person name="Peng Y."/>
            <person name="Gunaseelan K."/>
            <person name="Simpson R."/>
            <person name="Tahir J."/>
            <person name="Deroles S.C."/>
            <person name="Templeton K."/>
            <person name="Luo Z."/>
            <person name="Davy M."/>
            <person name="Cheng C."/>
            <person name="McNeilage M."/>
            <person name="Scaglione D."/>
            <person name="Liu Y."/>
            <person name="Zhang Q."/>
            <person name="Datson P."/>
            <person name="De Silva N."/>
            <person name="Gardiner S.E."/>
            <person name="Bassett H."/>
            <person name="Chagne D."/>
            <person name="McCallum J."/>
            <person name="Dzierzon H."/>
            <person name="Deng C."/>
            <person name="Wang Y.Y."/>
            <person name="Barron L."/>
            <person name="Manako K."/>
            <person name="Bowen J."/>
            <person name="Foster T.M."/>
            <person name="Erridge Z.A."/>
            <person name="Tiffin H."/>
            <person name="Waite C.N."/>
            <person name="Davies K.M."/>
            <person name="Grierson E.P."/>
            <person name="Laing W.A."/>
            <person name="Kirk R."/>
            <person name="Chen X."/>
            <person name="Wood M."/>
            <person name="Montefiori M."/>
            <person name="Brummell D.A."/>
            <person name="Schwinn K.E."/>
            <person name="Catanach A."/>
            <person name="Fullerton C."/>
            <person name="Li D."/>
            <person name="Meiyalaghan S."/>
            <person name="Nieuwenhuizen N."/>
            <person name="Read N."/>
            <person name="Prakash R."/>
            <person name="Hunter D."/>
            <person name="Zhang H."/>
            <person name="McKenzie M."/>
            <person name="Knabel M."/>
            <person name="Harris A."/>
            <person name="Allan A.C."/>
            <person name="Gleave A."/>
            <person name="Chen A."/>
            <person name="Janssen B.J."/>
            <person name="Plunkett B."/>
            <person name="Ampomah-Dwamena C."/>
            <person name="Voogd C."/>
            <person name="Leif D."/>
            <person name="Lafferty D."/>
            <person name="Souleyre E.J.F."/>
            <person name="Varkonyi-Gasic E."/>
            <person name="Gambi F."/>
            <person name="Hanley J."/>
            <person name="Yao J.L."/>
            <person name="Cheung J."/>
            <person name="David K.M."/>
            <person name="Warren B."/>
            <person name="Marsh K."/>
            <person name="Snowden K.C."/>
            <person name="Lin-Wang K."/>
            <person name="Brian L."/>
            <person name="Martinez-Sanchez M."/>
            <person name="Wang M."/>
            <person name="Ileperuma N."/>
            <person name="Macnee N."/>
            <person name="Campin R."/>
            <person name="McAtee P."/>
            <person name="Drummond R.S.M."/>
            <person name="Espley R.V."/>
            <person name="Ireland H.S."/>
            <person name="Wu R."/>
            <person name="Atkinson R.G."/>
            <person name="Karunairetnam S."/>
            <person name="Bulley S."/>
            <person name="Chunkath S."/>
            <person name="Hanley Z."/>
            <person name="Storey R."/>
            <person name="Thrimawithana A.H."/>
            <person name="Thomson S."/>
            <person name="David C."/>
            <person name="Testolin R."/>
            <person name="Huang H."/>
            <person name="Hellens R.P."/>
            <person name="Schaffer R.J."/>
        </authorList>
    </citation>
    <scope>NUCLEOTIDE SEQUENCE [LARGE SCALE GENOMIC DNA]</scope>
    <source>
        <strain evidence="2">cv. Red5</strain>
    </source>
</reference>
<evidence type="ECO:0000313" key="1">
    <source>
        <dbReference type="EMBL" id="PSS35861.1"/>
    </source>
</evidence>
<dbReference type="InParanoid" id="A0A2R6S0P4"/>
<protein>
    <submittedName>
        <fullName evidence="1">YEATS domain-containing protein</fullName>
    </submittedName>
</protein>
<proteinExistence type="predicted"/>
<dbReference type="EMBL" id="NKQK01000001">
    <property type="protein sequence ID" value="PSS35861.1"/>
    <property type="molecule type" value="Genomic_DNA"/>
</dbReference>
<evidence type="ECO:0000313" key="2">
    <source>
        <dbReference type="Proteomes" id="UP000241394"/>
    </source>
</evidence>
<reference evidence="1 2" key="1">
    <citation type="submission" date="2017-07" db="EMBL/GenBank/DDBJ databases">
        <title>An improved, manually edited Actinidia chinensis var. chinensis (kiwifruit) genome highlights the challenges associated with draft genomes and gene prediction in plants.</title>
        <authorList>
            <person name="Pilkington S."/>
            <person name="Crowhurst R."/>
            <person name="Hilario E."/>
            <person name="Nardozza S."/>
            <person name="Fraser L."/>
            <person name="Peng Y."/>
            <person name="Gunaseelan K."/>
            <person name="Simpson R."/>
            <person name="Tahir J."/>
            <person name="Deroles S."/>
            <person name="Templeton K."/>
            <person name="Luo Z."/>
            <person name="Davy M."/>
            <person name="Cheng C."/>
            <person name="Mcneilage M."/>
            <person name="Scaglione D."/>
            <person name="Liu Y."/>
            <person name="Zhang Q."/>
            <person name="Datson P."/>
            <person name="De Silva N."/>
            <person name="Gardiner S."/>
            <person name="Bassett H."/>
            <person name="Chagne D."/>
            <person name="Mccallum J."/>
            <person name="Dzierzon H."/>
            <person name="Deng C."/>
            <person name="Wang Y.-Y."/>
            <person name="Barron N."/>
            <person name="Manako K."/>
            <person name="Bowen J."/>
            <person name="Foster T."/>
            <person name="Erridge Z."/>
            <person name="Tiffin H."/>
            <person name="Waite C."/>
            <person name="Davies K."/>
            <person name="Grierson E."/>
            <person name="Laing W."/>
            <person name="Kirk R."/>
            <person name="Chen X."/>
            <person name="Wood M."/>
            <person name="Montefiori M."/>
            <person name="Brummell D."/>
            <person name="Schwinn K."/>
            <person name="Catanach A."/>
            <person name="Fullerton C."/>
            <person name="Li D."/>
            <person name="Meiyalaghan S."/>
            <person name="Nieuwenhuizen N."/>
            <person name="Read N."/>
            <person name="Prakash R."/>
            <person name="Hunter D."/>
            <person name="Zhang H."/>
            <person name="Mckenzie M."/>
            <person name="Knabel M."/>
            <person name="Harris A."/>
            <person name="Allan A."/>
            <person name="Chen A."/>
            <person name="Janssen B."/>
            <person name="Plunkett B."/>
            <person name="Dwamena C."/>
            <person name="Voogd C."/>
            <person name="Leif D."/>
            <person name="Lafferty D."/>
            <person name="Souleyre E."/>
            <person name="Varkonyi-Gasic E."/>
            <person name="Gambi F."/>
            <person name="Hanley J."/>
            <person name="Yao J.-L."/>
            <person name="Cheung J."/>
            <person name="David K."/>
            <person name="Warren B."/>
            <person name="Marsh K."/>
            <person name="Snowden K."/>
            <person name="Lin-Wang K."/>
            <person name="Brian L."/>
            <person name="Martinez-Sanchez M."/>
            <person name="Wang M."/>
            <person name="Ileperuma N."/>
            <person name="Macnee N."/>
            <person name="Campin R."/>
            <person name="Mcatee P."/>
            <person name="Drummond R."/>
            <person name="Espley R."/>
            <person name="Ireland H."/>
            <person name="Wu R."/>
            <person name="Atkinson R."/>
            <person name="Karunairetnam S."/>
            <person name="Bulley S."/>
            <person name="Chunkath S."/>
            <person name="Hanley Z."/>
            <person name="Storey R."/>
            <person name="Thrimawithana A."/>
            <person name="Thomson S."/>
            <person name="David C."/>
            <person name="Testolin R."/>
        </authorList>
    </citation>
    <scope>NUCLEOTIDE SEQUENCE [LARGE SCALE GENOMIC DNA]</scope>
    <source>
        <strain evidence="2">cv. Red5</strain>
        <tissue evidence="1">Young leaf</tissue>
    </source>
</reference>
<sequence length="186" mass="20329">MAWECYPPSPHHTCDAWQADDSIIPIDAIPPDDSGPYFCIKIVTMFSTHTGSEDGEINTIESVVRAKTFMVPIEQLVDNNTSWLAISDMLTTVDIPISVQPNIIYRIDEGLASMACAGRTAVVRVLPVIVSIHVQDYIEDEDEDEDDHDEGADGSDVLELVLRESMGENTVPQVPASVAAVEALET</sequence>
<dbReference type="Proteomes" id="UP000241394">
    <property type="component" value="Chromosome LG1"/>
</dbReference>
<organism evidence="1 2">
    <name type="scientific">Actinidia chinensis var. chinensis</name>
    <name type="common">Chinese soft-hair kiwi</name>
    <dbReference type="NCBI Taxonomy" id="1590841"/>
    <lineage>
        <taxon>Eukaryota</taxon>
        <taxon>Viridiplantae</taxon>
        <taxon>Streptophyta</taxon>
        <taxon>Embryophyta</taxon>
        <taxon>Tracheophyta</taxon>
        <taxon>Spermatophyta</taxon>
        <taxon>Magnoliopsida</taxon>
        <taxon>eudicotyledons</taxon>
        <taxon>Gunneridae</taxon>
        <taxon>Pentapetalae</taxon>
        <taxon>asterids</taxon>
        <taxon>Ericales</taxon>
        <taxon>Actinidiaceae</taxon>
        <taxon>Actinidia</taxon>
    </lineage>
</organism>
<name>A0A2R6S0P4_ACTCC</name>
<feature type="non-terminal residue" evidence="1">
    <location>
        <position position="186"/>
    </location>
</feature>
<accession>A0A2R6S0P4</accession>